<comment type="similarity">
    <text evidence="2 4">Belongs to the TPP enzyme family.</text>
</comment>
<dbReference type="GO" id="GO:0005948">
    <property type="term" value="C:acetolactate synthase complex"/>
    <property type="evidence" value="ECO:0007669"/>
    <property type="project" value="TreeGrafter"/>
</dbReference>
<dbReference type="Gene3D" id="3.40.50.1220">
    <property type="entry name" value="TPP-binding domain"/>
    <property type="match status" value="1"/>
</dbReference>
<evidence type="ECO:0000256" key="4">
    <source>
        <dbReference type="RuleBase" id="RU362132"/>
    </source>
</evidence>
<dbReference type="GO" id="GO:0030976">
    <property type="term" value="F:thiamine pyrophosphate binding"/>
    <property type="evidence" value="ECO:0007669"/>
    <property type="project" value="InterPro"/>
</dbReference>
<dbReference type="InterPro" id="IPR011766">
    <property type="entry name" value="TPP_enzyme_TPP-bd"/>
</dbReference>
<evidence type="ECO:0000313" key="9">
    <source>
        <dbReference type="Proteomes" id="UP000243528"/>
    </source>
</evidence>
<dbReference type="GO" id="GO:0000287">
    <property type="term" value="F:magnesium ion binding"/>
    <property type="evidence" value="ECO:0007669"/>
    <property type="project" value="InterPro"/>
</dbReference>
<keyword evidence="9" id="KW-1185">Reference proteome</keyword>
<comment type="caution">
    <text evidence="8">The sequence shown here is derived from an EMBL/GenBank/DDBJ whole genome shotgun (WGS) entry which is preliminary data.</text>
</comment>
<feature type="domain" description="Thiamine pyrophosphate enzyme central" evidence="5">
    <location>
        <begin position="226"/>
        <end position="353"/>
    </location>
</feature>
<dbReference type="Proteomes" id="UP000243528">
    <property type="component" value="Unassembled WGS sequence"/>
</dbReference>
<gene>
    <name evidence="8" type="ORF">CLV30_10243</name>
</gene>
<dbReference type="Pfam" id="PF00205">
    <property type="entry name" value="TPP_enzyme_M"/>
    <property type="match status" value="1"/>
</dbReference>
<dbReference type="Pfam" id="PF02775">
    <property type="entry name" value="TPP_enzyme_C"/>
    <property type="match status" value="1"/>
</dbReference>
<dbReference type="SUPFAM" id="SSF52467">
    <property type="entry name" value="DHS-like NAD/FAD-binding domain"/>
    <property type="match status" value="1"/>
</dbReference>
<dbReference type="AlphaFoldDB" id="A0A2P8EB22"/>
<evidence type="ECO:0000259" key="5">
    <source>
        <dbReference type="Pfam" id="PF00205"/>
    </source>
</evidence>
<dbReference type="InterPro" id="IPR029061">
    <property type="entry name" value="THDP-binding"/>
</dbReference>
<dbReference type="CDD" id="cd07035">
    <property type="entry name" value="TPP_PYR_POX_like"/>
    <property type="match status" value="1"/>
</dbReference>
<comment type="cofactor">
    <cofactor evidence="1">
        <name>thiamine diphosphate</name>
        <dbReference type="ChEBI" id="CHEBI:58937"/>
    </cofactor>
</comment>
<dbReference type="Pfam" id="PF02776">
    <property type="entry name" value="TPP_enzyme_N"/>
    <property type="match status" value="1"/>
</dbReference>
<feature type="domain" description="Thiamine pyrophosphate enzyme N-terminal TPP-binding" evidence="7">
    <location>
        <begin position="42"/>
        <end position="152"/>
    </location>
</feature>
<evidence type="ECO:0000259" key="7">
    <source>
        <dbReference type="Pfam" id="PF02776"/>
    </source>
</evidence>
<dbReference type="NCBIfam" id="NF004516">
    <property type="entry name" value="PRK05858.1"/>
    <property type="match status" value="1"/>
</dbReference>
<dbReference type="PANTHER" id="PTHR18968">
    <property type="entry name" value="THIAMINE PYROPHOSPHATE ENZYMES"/>
    <property type="match status" value="1"/>
</dbReference>
<reference evidence="8 9" key="1">
    <citation type="submission" date="2018-03" db="EMBL/GenBank/DDBJ databases">
        <title>Genomic Encyclopedia of Archaeal and Bacterial Type Strains, Phase II (KMG-II): from individual species to whole genera.</title>
        <authorList>
            <person name="Goeker M."/>
        </authorList>
    </citation>
    <scope>NUCLEOTIDE SEQUENCE [LARGE SCALE GENOMIC DNA]</scope>
    <source>
        <strain evidence="8 9">DSM 45211</strain>
    </source>
</reference>
<dbReference type="SUPFAM" id="SSF52518">
    <property type="entry name" value="Thiamin diphosphate-binding fold (THDP-binding)"/>
    <property type="match status" value="2"/>
</dbReference>
<evidence type="ECO:0000313" key="8">
    <source>
        <dbReference type="EMBL" id="PSL06658.1"/>
    </source>
</evidence>
<sequence>MSTAASLTSRASSRYGDRVSISHYNNHAEAPPLTLSGHAGRHALAVAEAHGVGTLWTLSGAHVFPLYDAAVQSESGTRIVDVRHEQTAVFGAEATAKLTRDPGMAVLTAGPGVTNGVSGVAQAHFSGVPLLALGGRAPATRWGTGALQELDHPPVFAPITKYASTAATAGDVAGTVDHALATARSAHRGPVFVDVPMDELYSHADTELAVTGPQQRPEPDPAELSSVAGILATAQRPVVVLGSDVWLDGAEQAARRFADETGIPVITNGMGRGLLPSGHRLLVNRARSTAFGRADVVLVVGTPLDFRLGFGTFGGGDGAAPARVVHLADSPAQLTTHVELAAHATGDLSAVLDGVLDSYTEATRHVDHGDWTRRLHDQVSAALERDRALLTADADPIHPARVYGELNALLDDDAVIIGDGGDFVSWAGKFIEPGRPGCWLDPGPYGCLGAGVGAAAAARLARPDSQVVLLYGDGAAGMSLMDVDTLVRHGLPVVMIVGNNGAWGLEKHPMRFLYGYDVAADLRAQTGYDDVVRALGGAGETVTAPGQIAPALRRAFDSGVPYLVNVQCDPEIAYPRSTTGI</sequence>
<dbReference type="InterPro" id="IPR045229">
    <property type="entry name" value="TPP_enz"/>
</dbReference>
<evidence type="ECO:0000259" key="6">
    <source>
        <dbReference type="Pfam" id="PF02775"/>
    </source>
</evidence>
<dbReference type="InterPro" id="IPR012001">
    <property type="entry name" value="Thiamin_PyroP_enz_TPP-bd_dom"/>
</dbReference>
<evidence type="ECO:0000256" key="3">
    <source>
        <dbReference type="ARBA" id="ARBA00023052"/>
    </source>
</evidence>
<dbReference type="PANTHER" id="PTHR18968:SF166">
    <property type="entry name" value="2-HYDROXYACYL-COA LYASE 2"/>
    <property type="match status" value="1"/>
</dbReference>
<dbReference type="Gene3D" id="3.40.50.970">
    <property type="match status" value="2"/>
</dbReference>
<dbReference type="GO" id="GO:0050660">
    <property type="term" value="F:flavin adenine dinucleotide binding"/>
    <property type="evidence" value="ECO:0007669"/>
    <property type="project" value="TreeGrafter"/>
</dbReference>
<feature type="domain" description="Thiamine pyrophosphate enzyme TPP-binding" evidence="6">
    <location>
        <begin position="419"/>
        <end position="566"/>
    </location>
</feature>
<evidence type="ECO:0000256" key="1">
    <source>
        <dbReference type="ARBA" id="ARBA00001964"/>
    </source>
</evidence>
<name>A0A2P8EB22_9ACTN</name>
<dbReference type="GO" id="GO:0003984">
    <property type="term" value="F:acetolactate synthase activity"/>
    <property type="evidence" value="ECO:0007669"/>
    <property type="project" value="TreeGrafter"/>
</dbReference>
<proteinExistence type="inferred from homology"/>
<dbReference type="GO" id="GO:0009097">
    <property type="term" value="P:isoleucine biosynthetic process"/>
    <property type="evidence" value="ECO:0007669"/>
    <property type="project" value="TreeGrafter"/>
</dbReference>
<evidence type="ECO:0000256" key="2">
    <source>
        <dbReference type="ARBA" id="ARBA00007812"/>
    </source>
</evidence>
<accession>A0A2P8EB22</accession>
<dbReference type="InterPro" id="IPR012000">
    <property type="entry name" value="Thiamin_PyroP_enz_cen_dom"/>
</dbReference>
<dbReference type="CDD" id="cd02004">
    <property type="entry name" value="TPP_BZL_OCoD_HPCL"/>
    <property type="match status" value="1"/>
</dbReference>
<protein>
    <submittedName>
        <fullName evidence="8">Acetolactate synthase-1/2/3 large subunit</fullName>
    </submittedName>
</protein>
<organism evidence="8 9">
    <name type="scientific">Haloactinopolyspora alba</name>
    <dbReference type="NCBI Taxonomy" id="648780"/>
    <lineage>
        <taxon>Bacteria</taxon>
        <taxon>Bacillati</taxon>
        <taxon>Actinomycetota</taxon>
        <taxon>Actinomycetes</taxon>
        <taxon>Jiangellales</taxon>
        <taxon>Jiangellaceae</taxon>
        <taxon>Haloactinopolyspora</taxon>
    </lineage>
</organism>
<dbReference type="GO" id="GO:0009099">
    <property type="term" value="P:L-valine biosynthetic process"/>
    <property type="evidence" value="ECO:0007669"/>
    <property type="project" value="TreeGrafter"/>
</dbReference>
<dbReference type="EMBL" id="PYGE01000002">
    <property type="protein sequence ID" value="PSL06658.1"/>
    <property type="molecule type" value="Genomic_DNA"/>
</dbReference>
<keyword evidence="3 4" id="KW-0786">Thiamine pyrophosphate</keyword>
<dbReference type="InterPro" id="IPR029035">
    <property type="entry name" value="DHS-like_NAD/FAD-binding_dom"/>
</dbReference>